<dbReference type="PANTHER" id="PTHR30069">
    <property type="entry name" value="TONB-DEPENDENT OUTER MEMBRANE RECEPTOR"/>
    <property type="match status" value="1"/>
</dbReference>
<gene>
    <name evidence="14" type="ORF">DY926_11625</name>
</gene>
<comment type="subcellular location">
    <subcellularLocation>
        <location evidence="1 10">Cell outer membrane</location>
        <topology evidence="1 10">Multi-pass membrane protein</topology>
    </subcellularLocation>
</comment>
<keyword evidence="5" id="KW-0732">Signal</keyword>
<dbReference type="InterPro" id="IPR000531">
    <property type="entry name" value="Beta-barrel_TonB"/>
</dbReference>
<evidence type="ECO:0000256" key="11">
    <source>
        <dbReference type="RuleBase" id="RU003357"/>
    </source>
</evidence>
<dbReference type="InterPro" id="IPR039426">
    <property type="entry name" value="TonB-dep_rcpt-like"/>
</dbReference>
<dbReference type="InterPro" id="IPR012910">
    <property type="entry name" value="Plug_dom"/>
</dbReference>
<reference evidence="14 15" key="1">
    <citation type="submission" date="2018-08" db="EMBL/GenBank/DDBJ databases">
        <title>Komagataeibacter sp. AV 382.</title>
        <authorList>
            <person name="Skraban J."/>
            <person name="Trcek J."/>
        </authorList>
    </citation>
    <scope>NUCLEOTIDE SEQUENCE [LARGE SCALE GENOMIC DNA]</scope>
    <source>
        <strain evidence="14 15">AV 382</strain>
    </source>
</reference>
<evidence type="ECO:0000313" key="14">
    <source>
        <dbReference type="EMBL" id="RFD19396.1"/>
    </source>
</evidence>
<dbReference type="Pfam" id="PF07715">
    <property type="entry name" value="Plug"/>
    <property type="match status" value="1"/>
</dbReference>
<keyword evidence="2 10" id="KW-0813">Transport</keyword>
<evidence type="ECO:0000256" key="9">
    <source>
        <dbReference type="ARBA" id="ARBA00023237"/>
    </source>
</evidence>
<dbReference type="GO" id="GO:0044718">
    <property type="term" value="P:siderophore transmembrane transport"/>
    <property type="evidence" value="ECO:0007669"/>
    <property type="project" value="TreeGrafter"/>
</dbReference>
<dbReference type="AlphaFoldDB" id="A0A371YYU6"/>
<comment type="caution">
    <text evidence="14">The sequence shown here is derived from an EMBL/GenBank/DDBJ whole genome shotgun (WGS) entry which is preliminary data.</text>
</comment>
<dbReference type="OrthoDB" id="593427at2"/>
<dbReference type="Pfam" id="PF00593">
    <property type="entry name" value="TonB_dep_Rec_b-barrel"/>
    <property type="match status" value="1"/>
</dbReference>
<evidence type="ECO:0000256" key="2">
    <source>
        <dbReference type="ARBA" id="ARBA00022448"/>
    </source>
</evidence>
<evidence type="ECO:0000256" key="10">
    <source>
        <dbReference type="PROSITE-ProRule" id="PRU01360"/>
    </source>
</evidence>
<dbReference type="PROSITE" id="PS52016">
    <property type="entry name" value="TONB_DEPENDENT_REC_3"/>
    <property type="match status" value="1"/>
</dbReference>
<dbReference type="InterPro" id="IPR037066">
    <property type="entry name" value="Plug_dom_sf"/>
</dbReference>
<organism evidence="14 15">
    <name type="scientific">Komagataeibacter melaceti</name>
    <dbReference type="NCBI Taxonomy" id="2766577"/>
    <lineage>
        <taxon>Bacteria</taxon>
        <taxon>Pseudomonadati</taxon>
        <taxon>Pseudomonadota</taxon>
        <taxon>Alphaproteobacteria</taxon>
        <taxon>Acetobacterales</taxon>
        <taxon>Acetobacteraceae</taxon>
        <taxon>Komagataeibacter</taxon>
    </lineage>
</organism>
<keyword evidence="3 10" id="KW-1134">Transmembrane beta strand</keyword>
<feature type="domain" description="TonB-dependent receptor-like beta-barrel" evidence="12">
    <location>
        <begin position="305"/>
        <end position="783"/>
    </location>
</feature>
<keyword evidence="9 10" id="KW-0998">Cell outer membrane</keyword>
<dbReference type="PANTHER" id="PTHR30069:SF29">
    <property type="entry name" value="HEMOGLOBIN AND HEMOGLOBIN-HAPTOGLOBIN-BINDING PROTEIN 1-RELATED"/>
    <property type="match status" value="1"/>
</dbReference>
<evidence type="ECO:0000313" key="15">
    <source>
        <dbReference type="Proteomes" id="UP000262371"/>
    </source>
</evidence>
<evidence type="ECO:0000256" key="5">
    <source>
        <dbReference type="ARBA" id="ARBA00022729"/>
    </source>
</evidence>
<dbReference type="SUPFAM" id="SSF56935">
    <property type="entry name" value="Porins"/>
    <property type="match status" value="1"/>
</dbReference>
<evidence type="ECO:0000256" key="3">
    <source>
        <dbReference type="ARBA" id="ARBA00022452"/>
    </source>
</evidence>
<dbReference type="InterPro" id="IPR036942">
    <property type="entry name" value="Beta-barrel_TonB_sf"/>
</dbReference>
<keyword evidence="4 10" id="KW-0812">Transmembrane</keyword>
<comment type="similarity">
    <text evidence="10 11">Belongs to the TonB-dependent receptor family.</text>
</comment>
<proteinExistence type="inferred from homology"/>
<evidence type="ECO:0000259" key="12">
    <source>
        <dbReference type="Pfam" id="PF00593"/>
    </source>
</evidence>
<dbReference type="Gene3D" id="2.170.130.10">
    <property type="entry name" value="TonB-dependent receptor, plug domain"/>
    <property type="match status" value="1"/>
</dbReference>
<evidence type="ECO:0000256" key="4">
    <source>
        <dbReference type="ARBA" id="ARBA00022692"/>
    </source>
</evidence>
<dbReference type="GO" id="GO:0015344">
    <property type="term" value="F:siderophore uptake transmembrane transporter activity"/>
    <property type="evidence" value="ECO:0007669"/>
    <property type="project" value="TreeGrafter"/>
</dbReference>
<dbReference type="Proteomes" id="UP000262371">
    <property type="component" value="Unassembled WGS sequence"/>
</dbReference>
<dbReference type="EMBL" id="QUWV01000099">
    <property type="protein sequence ID" value="RFD19396.1"/>
    <property type="molecule type" value="Genomic_DNA"/>
</dbReference>
<dbReference type="RefSeq" id="WP_116703524.1">
    <property type="nucleotide sequence ID" value="NZ_QUWV01000099.1"/>
</dbReference>
<evidence type="ECO:0000259" key="13">
    <source>
        <dbReference type="Pfam" id="PF07715"/>
    </source>
</evidence>
<evidence type="ECO:0000256" key="6">
    <source>
        <dbReference type="ARBA" id="ARBA00023077"/>
    </source>
</evidence>
<sequence>MKTGRDIYSAVKRQVRNAGGRTGLAGLGMPGLKARLRAMSCLVGTVCIATGADGLAQAATPDQTQQQATKRVATAPKHTAAAKPATTTAAAKPAGVVNHQDPEVIRVASSRHANDGGGGMMRLETAPHAVQTVSKQFIEMRNPTSTALDLVKNLPSMNVTTPDPSGMEGGQIQTRGLTDLDMGLMLDGAPAAAAKYLNEDIDSENLESVEVTPGSAGTDLPVMSAAGGVLSERSHTASHKFGGMTDFSYGTNNMSREFIRLESGDIGNTGVRSFFSFSNTHSRSWMGSGINSRKHIDFGLQKDWDNGSNARLFVSWNYEDFTIDAYPDSQAFEAYKHNGTGYGRNSDPTSDNYWKNNNDHWNQIFLTAPVHVVLPAKFTFDLQPYFSFGQGWDGSPGNGTPYVSPSGTNANGSPYWDVKQGQNNSTAYFLENEARQVGVVAKMGRHLDKHNYLSFGYWYENNQTIQNYPTSSTMANGADPSPNWAAYQQTGFGTTGVNAGYELHALFIQDTAKYFNDKLQIHAGFKFVMSDAWDKGWTSNPNTGSWVYGKNGTASGRMGANTTEPLPQLSIGYTFNDHHQIYINAEGDFREPSATDLGWLDPQYSKMLKNQYSIKEELGYRYHDKYVMFDLSLFNYNVTNRLMDTYIGANQYMPIEAGNQTMRGFDAMIATRPFHGFSPYASFEYLHATQDSNVTDPNSGITYAAKGKQAIMAPRIMANFGLTYKYKGFFANGSLHYTGPQSVALDNSERIPGYVTDTLSLGYHFKPFMYAKSPTFRLNFTNLTGSIVRTGAMGAIYHGGQQGGSTYPVFYGAANGRLAEGNSFMVEPRFTMTGTVSTSF</sequence>
<evidence type="ECO:0000256" key="7">
    <source>
        <dbReference type="ARBA" id="ARBA00023136"/>
    </source>
</evidence>
<dbReference type="GO" id="GO:0009279">
    <property type="term" value="C:cell outer membrane"/>
    <property type="evidence" value="ECO:0007669"/>
    <property type="project" value="UniProtKB-SubCell"/>
</dbReference>
<keyword evidence="8 14" id="KW-0675">Receptor</keyword>
<dbReference type="Gene3D" id="2.40.170.20">
    <property type="entry name" value="TonB-dependent receptor, beta-barrel domain"/>
    <property type="match status" value="1"/>
</dbReference>
<keyword evidence="6 11" id="KW-0798">TonB box</keyword>
<keyword evidence="15" id="KW-1185">Reference proteome</keyword>
<name>A0A371YYU6_9PROT</name>
<accession>A0A371YYU6</accession>
<evidence type="ECO:0000256" key="8">
    <source>
        <dbReference type="ARBA" id="ARBA00023170"/>
    </source>
</evidence>
<feature type="domain" description="TonB-dependent receptor plug" evidence="13">
    <location>
        <begin position="123"/>
        <end position="228"/>
    </location>
</feature>
<keyword evidence="7 10" id="KW-0472">Membrane</keyword>
<protein>
    <submittedName>
        <fullName evidence="14">TonB-dependent receptor</fullName>
    </submittedName>
</protein>
<evidence type="ECO:0000256" key="1">
    <source>
        <dbReference type="ARBA" id="ARBA00004571"/>
    </source>
</evidence>